<accession>A0A6U2C773</accession>
<reference evidence="1" key="1">
    <citation type="submission" date="2021-01" db="EMBL/GenBank/DDBJ databases">
        <authorList>
            <person name="Corre E."/>
            <person name="Pelletier E."/>
            <person name="Niang G."/>
            <person name="Scheremetjew M."/>
            <person name="Finn R."/>
            <person name="Kale V."/>
            <person name="Holt S."/>
            <person name="Cochrane G."/>
            <person name="Meng A."/>
            <person name="Brown T."/>
            <person name="Cohen L."/>
        </authorList>
    </citation>
    <scope>NUCLEOTIDE SEQUENCE</scope>
    <source>
        <strain evidence="1">CCMP644</strain>
    </source>
</reference>
<dbReference type="EMBL" id="HBFX01050081">
    <property type="protein sequence ID" value="CAD8979135.1"/>
    <property type="molecule type" value="Transcribed_RNA"/>
</dbReference>
<organism evidence="1">
    <name type="scientific">Hemiselmis andersenii</name>
    <name type="common">Cryptophyte alga</name>
    <dbReference type="NCBI Taxonomy" id="464988"/>
    <lineage>
        <taxon>Eukaryota</taxon>
        <taxon>Cryptophyceae</taxon>
        <taxon>Cryptomonadales</taxon>
        <taxon>Hemiselmidaceae</taxon>
        <taxon>Hemiselmis</taxon>
    </lineage>
</organism>
<gene>
    <name evidence="1" type="ORF">HAND00432_LOCUS30145</name>
</gene>
<sequence>MESQAENVPIGRQPSQSPLYSRFYKGLRRHPFELVRGGVAGAEQVVLLAWWIAAPSTLWLTYKGPGSNYKLTPSPLIFLDVVAGSHSFDAFPPTQLNAAELIVCFCIVTGLPNSLALTQESPCPPVSVWCPLRRPWSPQMSVV</sequence>
<name>A0A6U2C773_HEMAN</name>
<evidence type="ECO:0000313" key="1">
    <source>
        <dbReference type="EMBL" id="CAD8979135.1"/>
    </source>
</evidence>
<dbReference type="AlphaFoldDB" id="A0A6U2C773"/>
<protein>
    <submittedName>
        <fullName evidence="1">Uncharacterized protein</fullName>
    </submittedName>
</protein>
<proteinExistence type="predicted"/>